<dbReference type="InterPro" id="IPR013324">
    <property type="entry name" value="RNA_pol_sigma_r3/r4-like"/>
</dbReference>
<organism evidence="2 3">
    <name type="scientific">Bacillus phage 1_ICo-2020</name>
    <dbReference type="NCBI Taxonomy" id="2759272"/>
    <lineage>
        <taxon>Viruses</taxon>
        <taxon>Duplodnaviria</taxon>
        <taxon>Heunggongvirae</taxon>
        <taxon>Uroviricota</taxon>
        <taxon>Caudoviricetes</taxon>
        <taxon>Ehrlichviridae</taxon>
        <taxon>Suttonboningtonvirus</taxon>
        <taxon>Suttonboningtonvirus sv1ICo2020</taxon>
    </lineage>
</organism>
<sequence>MAKAITLPLSEAQLIQKELGKRQEDIKRDPLVDKELCLAYQQGDHSAAVKLIYRYLDKLSFVYRFPTRTKNRGGAKCKIDITSSTTKEDKEDLFQEVIYHFTKLLLEYDPAEGDLQGLIVGKLHLRVFYYHYGDLIDLRMNEQELDDNYDIEEEIKEIYLEEREVPNEIKRLYAELSELTPDQRKVIELCVAKGWSCREASNETGINYESVKKIKQRTLAKLRKQMEAI</sequence>
<dbReference type="GO" id="GO:0016987">
    <property type="term" value="F:sigma factor activity"/>
    <property type="evidence" value="ECO:0007669"/>
    <property type="project" value="InterPro"/>
</dbReference>
<dbReference type="SUPFAM" id="SSF88659">
    <property type="entry name" value="Sigma3 and sigma4 domains of RNA polymerase sigma factors"/>
    <property type="match status" value="1"/>
</dbReference>
<evidence type="ECO:0000313" key="2">
    <source>
        <dbReference type="EMBL" id="QNI20405.1"/>
    </source>
</evidence>
<dbReference type="InterPro" id="IPR036388">
    <property type="entry name" value="WH-like_DNA-bd_sf"/>
</dbReference>
<reference evidence="2 3" key="1">
    <citation type="submission" date="2020-06" db="EMBL/GenBank/DDBJ databases">
        <authorList>
            <person name="Connerton I.F."/>
        </authorList>
    </citation>
    <scope>NUCLEOTIDE SEQUENCE [LARGE SCALE GENOMIC DNA]</scope>
</reference>
<accession>A0A7G8AKG0</accession>
<name>A0A7G8AKG0_9CAUD</name>
<dbReference type="GO" id="GO:0003677">
    <property type="term" value="F:DNA binding"/>
    <property type="evidence" value="ECO:0007669"/>
    <property type="project" value="InterPro"/>
</dbReference>
<dbReference type="Gene3D" id="1.10.10.10">
    <property type="entry name" value="Winged helix-like DNA-binding domain superfamily/Winged helix DNA-binding domain"/>
    <property type="match status" value="1"/>
</dbReference>
<evidence type="ECO:0000259" key="1">
    <source>
        <dbReference type="Pfam" id="PF08281"/>
    </source>
</evidence>
<dbReference type="InterPro" id="IPR014284">
    <property type="entry name" value="RNA_pol_sigma-70_dom"/>
</dbReference>
<dbReference type="InterPro" id="IPR013249">
    <property type="entry name" value="RNA_pol_sigma70_r4_t2"/>
</dbReference>
<proteinExistence type="predicted"/>
<dbReference type="GO" id="GO:0006352">
    <property type="term" value="P:DNA-templated transcription initiation"/>
    <property type="evidence" value="ECO:0007669"/>
    <property type="project" value="InterPro"/>
</dbReference>
<dbReference type="NCBIfam" id="TIGR02937">
    <property type="entry name" value="sigma70-ECF"/>
    <property type="match status" value="1"/>
</dbReference>
<protein>
    <submittedName>
        <fullName evidence="2">ECF RNA polymerase sigma factor</fullName>
    </submittedName>
</protein>
<evidence type="ECO:0000313" key="3">
    <source>
        <dbReference type="Proteomes" id="UP000515915"/>
    </source>
</evidence>
<dbReference type="EMBL" id="MT700412">
    <property type="protein sequence ID" value="QNI20405.1"/>
    <property type="molecule type" value="Genomic_DNA"/>
</dbReference>
<keyword evidence="3" id="KW-1185">Reference proteome</keyword>
<feature type="domain" description="RNA polymerase sigma factor 70 region 4 type 2" evidence="1">
    <location>
        <begin position="171"/>
        <end position="222"/>
    </location>
</feature>
<dbReference type="Proteomes" id="UP000515915">
    <property type="component" value="Segment"/>
</dbReference>
<dbReference type="Pfam" id="PF08281">
    <property type="entry name" value="Sigma70_r4_2"/>
    <property type="match status" value="1"/>
</dbReference>